<evidence type="ECO:0000256" key="3">
    <source>
        <dbReference type="SAM" id="MobiDB-lite"/>
    </source>
</evidence>
<keyword evidence="6" id="KW-1185">Reference proteome</keyword>
<dbReference type="InterPro" id="IPR023415">
    <property type="entry name" value="LDLR_class-A_CS"/>
</dbReference>
<reference evidence="5 6" key="1">
    <citation type="journal article" date="2016" name="PLoS ONE">
        <title>A First Insight into the Genome of the Filter-Feeder Mussel Mytilus galloprovincialis.</title>
        <authorList>
            <person name="Murgarella M."/>
            <person name="Puiu D."/>
            <person name="Novoa B."/>
            <person name="Figueras A."/>
            <person name="Posada D."/>
            <person name="Canchaya C."/>
        </authorList>
    </citation>
    <scope>NUCLEOTIDE SEQUENCE [LARGE SCALE GENOMIC DNA]</scope>
    <source>
        <tissue evidence="5">Muscle</tissue>
    </source>
</reference>
<evidence type="ECO:0000313" key="5">
    <source>
        <dbReference type="EMBL" id="OPL21339.1"/>
    </source>
</evidence>
<accession>A0A3L5TQ85</accession>
<name>A0A3L5TQ85_MYTGA</name>
<gene>
    <name evidence="5" type="ORF">AM593_09010</name>
</gene>
<feature type="disulfide bond" evidence="2">
    <location>
        <begin position="25"/>
        <end position="40"/>
    </location>
</feature>
<dbReference type="PROSITE" id="PS01209">
    <property type="entry name" value="LDLRA_1"/>
    <property type="match status" value="1"/>
</dbReference>
<proteinExistence type="predicted"/>
<evidence type="ECO:0000313" key="6">
    <source>
        <dbReference type="Proteomes" id="UP000266721"/>
    </source>
</evidence>
<keyword evidence="4" id="KW-0812">Transmembrane</keyword>
<feature type="disulfide bond" evidence="2">
    <location>
        <begin position="6"/>
        <end position="18"/>
    </location>
</feature>
<dbReference type="InterPro" id="IPR002172">
    <property type="entry name" value="LDrepeatLR_classA_rpt"/>
</dbReference>
<comment type="caution">
    <text evidence="5">The sequence shown here is derived from an EMBL/GenBank/DDBJ whole genome shotgun (WGS) entry which is preliminary data.</text>
</comment>
<feature type="non-terminal residue" evidence="5">
    <location>
        <position position="1"/>
    </location>
</feature>
<evidence type="ECO:0000256" key="4">
    <source>
        <dbReference type="SAM" id="Phobius"/>
    </source>
</evidence>
<evidence type="ECO:0000256" key="1">
    <source>
        <dbReference type="ARBA" id="ARBA00023157"/>
    </source>
</evidence>
<keyword evidence="1 2" id="KW-1015">Disulfide bond</keyword>
<keyword evidence="4" id="KW-0472">Membrane</keyword>
<dbReference type="Proteomes" id="UP000266721">
    <property type="component" value="Unassembled WGS sequence"/>
</dbReference>
<protein>
    <submittedName>
        <fullName evidence="5">Uncharacterized protein</fullName>
    </submittedName>
</protein>
<feature type="transmembrane region" description="Helical" evidence="4">
    <location>
        <begin position="128"/>
        <end position="154"/>
    </location>
</feature>
<sequence>TSTLFCPEKLHPCDNGQCVVIGARCNGITECSDGSDENSCVVPTTESDTTSTSIGIIMSSFSIPTATTMSSSNVQTTTMVLSTERTLSSEPLFLLTDTTSLPLPIETTTHKEGVRPDEKKDHESEVNFTFLTFGLIVSAFVVTLVVSNVCNCLIQIRIRRSKKSTQPQIDVTSRKPETSREGLYEVIEVETEMSLENITSASNIRTSLSTASNINMSCLAETAQVISDTKDCAGSSHNSSISDASEKSNTYESNDTQYLNPYTVLHQHENTKREHVYNDIRSSVTSVKPDLDVEAEYQ</sequence>
<feature type="disulfide bond" evidence="2">
    <location>
        <begin position="13"/>
        <end position="31"/>
    </location>
</feature>
<evidence type="ECO:0000256" key="2">
    <source>
        <dbReference type="PROSITE-ProRule" id="PRU00124"/>
    </source>
</evidence>
<dbReference type="SUPFAM" id="SSF57424">
    <property type="entry name" value="LDL receptor-like module"/>
    <property type="match status" value="1"/>
</dbReference>
<dbReference type="CDD" id="cd00112">
    <property type="entry name" value="LDLa"/>
    <property type="match status" value="1"/>
</dbReference>
<feature type="region of interest" description="Disordered" evidence="3">
    <location>
        <begin position="235"/>
        <end position="255"/>
    </location>
</feature>
<organism evidence="5 6">
    <name type="scientific">Mytilus galloprovincialis</name>
    <name type="common">Mediterranean mussel</name>
    <dbReference type="NCBI Taxonomy" id="29158"/>
    <lineage>
        <taxon>Eukaryota</taxon>
        <taxon>Metazoa</taxon>
        <taxon>Spiralia</taxon>
        <taxon>Lophotrochozoa</taxon>
        <taxon>Mollusca</taxon>
        <taxon>Bivalvia</taxon>
        <taxon>Autobranchia</taxon>
        <taxon>Pteriomorphia</taxon>
        <taxon>Mytilida</taxon>
        <taxon>Mytiloidea</taxon>
        <taxon>Mytilidae</taxon>
        <taxon>Mytilinae</taxon>
        <taxon>Mytilus</taxon>
    </lineage>
</organism>
<dbReference type="EMBL" id="KV592542">
    <property type="protein sequence ID" value="OPL21339.1"/>
    <property type="molecule type" value="Genomic_DNA"/>
</dbReference>
<dbReference type="Gene3D" id="4.10.400.10">
    <property type="entry name" value="Low-density Lipoprotein Receptor"/>
    <property type="match status" value="1"/>
</dbReference>
<dbReference type="Pfam" id="PF00057">
    <property type="entry name" value="Ldl_recept_a"/>
    <property type="match status" value="1"/>
</dbReference>
<dbReference type="AlphaFoldDB" id="A0A3L5TQ85"/>
<dbReference type="SMART" id="SM00192">
    <property type="entry name" value="LDLa"/>
    <property type="match status" value="1"/>
</dbReference>
<keyword evidence="4" id="KW-1133">Transmembrane helix</keyword>
<dbReference type="PROSITE" id="PS50068">
    <property type="entry name" value="LDLRA_2"/>
    <property type="match status" value="1"/>
</dbReference>
<dbReference type="InterPro" id="IPR036055">
    <property type="entry name" value="LDL_receptor-like_sf"/>
</dbReference>